<evidence type="ECO:0000256" key="1">
    <source>
        <dbReference type="ARBA" id="ARBA00001798"/>
    </source>
</evidence>
<dbReference type="GO" id="GO:0004523">
    <property type="term" value="F:RNA-DNA hybrid ribonuclease activity"/>
    <property type="evidence" value="ECO:0007669"/>
    <property type="project" value="InterPro"/>
</dbReference>
<name>A0A5N6NZF8_9ASTR</name>
<dbReference type="GO" id="GO:0003676">
    <property type="term" value="F:nucleic acid binding"/>
    <property type="evidence" value="ECO:0007669"/>
    <property type="project" value="InterPro"/>
</dbReference>
<evidence type="ECO:0000259" key="14">
    <source>
        <dbReference type="PROSITE" id="PS50089"/>
    </source>
</evidence>
<dbReference type="InterPro" id="IPR002156">
    <property type="entry name" value="RNaseH_domain"/>
</dbReference>
<sequence>MDIDDCELLTLLSEQRRELTAAIAADSDLDFAFQLQMQEAIKFTSQSSSSSSSSASHQPPLLLTEVTEAPFGIAILVAEEIDKFERERLDREFVEAENRRIQENLNRLIHDQIFARQILDVPENEWRNTGDYFEKPYGLSPVTNEEVFRVYFKGLVSDETFGSSDTTFAAVGVAICDSCDCCVFELGKPVVVDGGGDVAEMEALIEALTAAVALGLKRVHVFCDNNTVYQYLTGKGQATNNKIMTLVDQLNLIQTKFAYCGSFLVRENNIKFAYKLAIDAINSEATKFAESATGRTLLEQCNICFESVYRGQMFSVNKCLHRYCFSCMRKHVEAKLLQGQLPKCPDEKCNSDLEIESCKKFLSPKLYDIMSLRVKEASIPPIDKVYCPFSYCSALMSKTEIQEYTPTSSSTAAVGIGKTTCLKCHRHFCFNCNVPWHENFTCLAYKKCFPYQSVNEAKLNSLATQNRWRACIKCKNLVELAEGCYHIYCRCGYEFCYTCGAEWINKKPTCGCPIWDEHNIIHAGQNRR</sequence>
<dbReference type="InterPro" id="IPR044066">
    <property type="entry name" value="TRIAD_supradom"/>
</dbReference>
<dbReference type="InterPro" id="IPR018957">
    <property type="entry name" value="Znf_C3HC4_RING-type"/>
</dbReference>
<accession>A0A5N6NZF8</accession>
<comment type="function">
    <text evidence="3">Might act as an E3 ubiquitin-protein ligase, or as part of E3 complex, which accepts ubiquitin from specific E2 ubiquitin-conjugating enzymes and then transfers it to substrates.</text>
</comment>
<protein>
    <recommendedName>
        <fullName evidence="5">RBR-type E3 ubiquitin transferase</fullName>
        <ecNumber evidence="5">2.3.2.31</ecNumber>
    </recommendedName>
</protein>
<dbReference type="SUPFAM" id="SSF53098">
    <property type="entry name" value="Ribonuclease H-like"/>
    <property type="match status" value="1"/>
</dbReference>
<dbReference type="FunFam" id="3.30.40.10:FF:000230">
    <property type="entry name" value="RBR-type E3 ubiquitin transferase"/>
    <property type="match status" value="1"/>
</dbReference>
<dbReference type="InterPro" id="IPR031127">
    <property type="entry name" value="E3_UB_ligase_RBR"/>
</dbReference>
<dbReference type="Pfam" id="PF01485">
    <property type="entry name" value="IBR"/>
    <property type="match status" value="2"/>
</dbReference>
<feature type="domain" description="RING-type" evidence="15">
    <location>
        <begin position="297"/>
        <end position="516"/>
    </location>
</feature>
<comment type="catalytic activity">
    <reaction evidence="1">
        <text>[E2 ubiquitin-conjugating enzyme]-S-ubiquitinyl-L-cysteine + [acceptor protein]-L-lysine = [E2 ubiquitin-conjugating enzyme]-L-cysteine + [acceptor protein]-N(6)-ubiquitinyl-L-lysine.</text>
        <dbReference type="EC" id="2.3.2.31"/>
    </reaction>
</comment>
<dbReference type="GO" id="GO:0061630">
    <property type="term" value="F:ubiquitin protein ligase activity"/>
    <property type="evidence" value="ECO:0007669"/>
    <property type="project" value="UniProtKB-EC"/>
</dbReference>
<dbReference type="Pfam" id="PF00097">
    <property type="entry name" value="zf-C3HC4"/>
    <property type="match status" value="1"/>
</dbReference>
<dbReference type="CDD" id="cd22584">
    <property type="entry name" value="Rcat_RBR_unk"/>
    <property type="match status" value="1"/>
</dbReference>
<evidence type="ECO:0000259" key="15">
    <source>
        <dbReference type="PROSITE" id="PS51873"/>
    </source>
</evidence>
<dbReference type="InterPro" id="IPR001841">
    <property type="entry name" value="Znf_RING"/>
</dbReference>
<organism evidence="16 17">
    <name type="scientific">Mikania micrantha</name>
    <name type="common">bitter vine</name>
    <dbReference type="NCBI Taxonomy" id="192012"/>
    <lineage>
        <taxon>Eukaryota</taxon>
        <taxon>Viridiplantae</taxon>
        <taxon>Streptophyta</taxon>
        <taxon>Embryophyta</taxon>
        <taxon>Tracheophyta</taxon>
        <taxon>Spermatophyta</taxon>
        <taxon>Magnoliopsida</taxon>
        <taxon>eudicotyledons</taxon>
        <taxon>Gunneridae</taxon>
        <taxon>Pentapetalae</taxon>
        <taxon>asterids</taxon>
        <taxon>campanulids</taxon>
        <taxon>Asterales</taxon>
        <taxon>Asteraceae</taxon>
        <taxon>Asteroideae</taxon>
        <taxon>Heliantheae alliance</taxon>
        <taxon>Eupatorieae</taxon>
        <taxon>Mikania</taxon>
    </lineage>
</organism>
<evidence type="ECO:0000256" key="6">
    <source>
        <dbReference type="ARBA" id="ARBA00022679"/>
    </source>
</evidence>
<feature type="coiled-coil region" evidence="13">
    <location>
        <begin position="84"/>
        <end position="111"/>
    </location>
</feature>
<evidence type="ECO:0000313" key="16">
    <source>
        <dbReference type="EMBL" id="KAD5508478.1"/>
    </source>
</evidence>
<dbReference type="InterPro" id="IPR002867">
    <property type="entry name" value="IBR_dom"/>
</dbReference>
<dbReference type="PROSITE" id="PS50089">
    <property type="entry name" value="ZF_RING_2"/>
    <property type="match status" value="1"/>
</dbReference>
<dbReference type="OrthoDB" id="9977870at2759"/>
<dbReference type="PANTHER" id="PTHR11685">
    <property type="entry name" value="RBR FAMILY RING FINGER AND IBR DOMAIN-CONTAINING"/>
    <property type="match status" value="1"/>
</dbReference>
<keyword evidence="6" id="KW-0808">Transferase</keyword>
<dbReference type="SUPFAM" id="SSF57850">
    <property type="entry name" value="RING/U-box"/>
    <property type="match status" value="2"/>
</dbReference>
<dbReference type="GO" id="GO:0008270">
    <property type="term" value="F:zinc ion binding"/>
    <property type="evidence" value="ECO:0007669"/>
    <property type="project" value="UniProtKB-KW"/>
</dbReference>
<comment type="cofactor">
    <cofactor evidence="2">
        <name>Zn(2+)</name>
        <dbReference type="ChEBI" id="CHEBI:29105"/>
    </cofactor>
</comment>
<reference evidence="16 17" key="1">
    <citation type="submission" date="2019-05" db="EMBL/GenBank/DDBJ databases">
        <title>Mikania micrantha, genome provides insights into the molecular mechanism of rapid growth.</title>
        <authorList>
            <person name="Liu B."/>
        </authorList>
    </citation>
    <scope>NUCLEOTIDE SEQUENCE [LARGE SCALE GENOMIC DNA]</scope>
    <source>
        <strain evidence="16">NLD-2019</strain>
        <tissue evidence="16">Leaf</tissue>
    </source>
</reference>
<dbReference type="CDD" id="cd22582">
    <property type="entry name" value="BRcat_RBR_unk"/>
    <property type="match status" value="1"/>
</dbReference>
<evidence type="ECO:0000256" key="10">
    <source>
        <dbReference type="ARBA" id="ARBA00022786"/>
    </source>
</evidence>
<dbReference type="PROSITE" id="PS51873">
    <property type="entry name" value="TRIAD"/>
    <property type="match status" value="1"/>
</dbReference>
<dbReference type="EC" id="2.3.2.31" evidence="5"/>
<dbReference type="SMART" id="SM00647">
    <property type="entry name" value="IBR"/>
    <property type="match status" value="2"/>
</dbReference>
<evidence type="ECO:0000256" key="12">
    <source>
        <dbReference type="PROSITE-ProRule" id="PRU00175"/>
    </source>
</evidence>
<dbReference type="InterPro" id="IPR017907">
    <property type="entry name" value="Znf_RING_CS"/>
</dbReference>
<keyword evidence="17" id="KW-1185">Reference proteome</keyword>
<dbReference type="InterPro" id="IPR013083">
    <property type="entry name" value="Znf_RING/FYVE/PHD"/>
</dbReference>
<dbReference type="Pfam" id="PF13456">
    <property type="entry name" value="RVT_3"/>
    <property type="match status" value="1"/>
</dbReference>
<keyword evidence="8" id="KW-0677">Repeat</keyword>
<dbReference type="AlphaFoldDB" id="A0A5N6NZF8"/>
<feature type="domain" description="RING-type" evidence="14">
    <location>
        <begin position="301"/>
        <end position="348"/>
    </location>
</feature>
<keyword evidence="13" id="KW-0175">Coiled coil</keyword>
<keyword evidence="10" id="KW-0833">Ubl conjugation pathway</keyword>
<evidence type="ECO:0000256" key="7">
    <source>
        <dbReference type="ARBA" id="ARBA00022723"/>
    </source>
</evidence>
<keyword evidence="7" id="KW-0479">Metal-binding</keyword>
<dbReference type="Gene3D" id="3.30.420.10">
    <property type="entry name" value="Ribonuclease H-like superfamily/Ribonuclease H"/>
    <property type="match status" value="1"/>
</dbReference>
<proteinExistence type="inferred from homology"/>
<dbReference type="Gene3D" id="1.20.120.1750">
    <property type="match status" value="1"/>
</dbReference>
<dbReference type="InterPro" id="IPR012337">
    <property type="entry name" value="RNaseH-like_sf"/>
</dbReference>
<comment type="similarity">
    <text evidence="4">Belongs to the RBR family. Ariadne subfamily.</text>
</comment>
<evidence type="ECO:0000256" key="9">
    <source>
        <dbReference type="ARBA" id="ARBA00022771"/>
    </source>
</evidence>
<comment type="caution">
    <text evidence="16">The sequence shown here is derived from an EMBL/GenBank/DDBJ whole genome shotgun (WGS) entry which is preliminary data.</text>
</comment>
<dbReference type="Gene3D" id="3.30.40.10">
    <property type="entry name" value="Zinc/RING finger domain, C3HC4 (zinc finger)"/>
    <property type="match status" value="1"/>
</dbReference>
<gene>
    <name evidence="16" type="ORF">E3N88_16181</name>
</gene>
<dbReference type="UniPathway" id="UPA00143"/>
<evidence type="ECO:0000256" key="2">
    <source>
        <dbReference type="ARBA" id="ARBA00001947"/>
    </source>
</evidence>
<evidence type="ECO:0000256" key="13">
    <source>
        <dbReference type="SAM" id="Coils"/>
    </source>
</evidence>
<evidence type="ECO:0000256" key="5">
    <source>
        <dbReference type="ARBA" id="ARBA00012251"/>
    </source>
</evidence>
<keyword evidence="9 12" id="KW-0863">Zinc-finger</keyword>
<evidence type="ECO:0000256" key="4">
    <source>
        <dbReference type="ARBA" id="ARBA00005884"/>
    </source>
</evidence>
<dbReference type="InterPro" id="IPR036397">
    <property type="entry name" value="RNaseH_sf"/>
</dbReference>
<keyword evidence="11" id="KW-0862">Zinc</keyword>
<evidence type="ECO:0000313" key="17">
    <source>
        <dbReference type="Proteomes" id="UP000326396"/>
    </source>
</evidence>
<dbReference type="EMBL" id="SZYD01000008">
    <property type="protein sequence ID" value="KAD5508478.1"/>
    <property type="molecule type" value="Genomic_DNA"/>
</dbReference>
<dbReference type="GO" id="GO:0016567">
    <property type="term" value="P:protein ubiquitination"/>
    <property type="evidence" value="ECO:0007669"/>
    <property type="project" value="UniProtKB-UniPathway"/>
</dbReference>
<evidence type="ECO:0000256" key="8">
    <source>
        <dbReference type="ARBA" id="ARBA00022737"/>
    </source>
</evidence>
<dbReference type="FunFam" id="3.30.420.10:FF:000076">
    <property type="entry name" value="RBR-type E3 ubiquitin transferase"/>
    <property type="match status" value="1"/>
</dbReference>
<dbReference type="PROSITE" id="PS00518">
    <property type="entry name" value="ZF_RING_1"/>
    <property type="match status" value="1"/>
</dbReference>
<dbReference type="Proteomes" id="UP000326396">
    <property type="component" value="Linkage Group LG16"/>
</dbReference>
<evidence type="ECO:0000256" key="3">
    <source>
        <dbReference type="ARBA" id="ARBA00003976"/>
    </source>
</evidence>
<evidence type="ECO:0000256" key="11">
    <source>
        <dbReference type="ARBA" id="ARBA00022833"/>
    </source>
</evidence>